<evidence type="ECO:0000313" key="4">
    <source>
        <dbReference type="Proteomes" id="UP000578697"/>
    </source>
</evidence>
<evidence type="ECO:0000256" key="1">
    <source>
        <dbReference type="SAM" id="SignalP"/>
    </source>
</evidence>
<organism evidence="2 4">
    <name type="scientific">Treponema rectale</name>
    <dbReference type="NCBI Taxonomy" id="744512"/>
    <lineage>
        <taxon>Bacteria</taxon>
        <taxon>Pseudomonadati</taxon>
        <taxon>Spirochaetota</taxon>
        <taxon>Spirochaetia</taxon>
        <taxon>Spirochaetales</taxon>
        <taxon>Treponemataceae</taxon>
        <taxon>Treponema</taxon>
    </lineage>
</organism>
<feature type="signal peptide" evidence="1">
    <location>
        <begin position="1"/>
        <end position="20"/>
    </location>
</feature>
<dbReference type="KEGG" id="trc:DYE49_11575"/>
<evidence type="ECO:0000313" key="5">
    <source>
        <dbReference type="Proteomes" id="UP000593591"/>
    </source>
</evidence>
<keyword evidence="4" id="KW-1185">Reference proteome</keyword>
<sequence length="223" mass="23942">MKKIISMILAAAALSFFAAAEETAFKESKAGGQGVILRDGCVLWNKADDGKIKWIGGTSKNAASGKTFNVTSEATATLVSSSGESPNSSFYGIEMDGKAFYVLKSQVWVSDSAKPAVMLRGNIICRRPLLSSFMQEASIKPVTVGAIDGPTVNGFKAFHYYNAKKYVVETVYLTLNEFSESKADLEAVELHAKLNSTTDPELKAKLIDTINTSGCSEELVIGF</sequence>
<keyword evidence="1" id="KW-0732">Signal</keyword>
<protein>
    <submittedName>
        <fullName evidence="2">Uncharacterized protein</fullName>
    </submittedName>
</protein>
<evidence type="ECO:0000313" key="2">
    <source>
        <dbReference type="EMBL" id="MBB5219041.1"/>
    </source>
</evidence>
<dbReference type="RefSeq" id="WP_184652476.1">
    <property type="nucleotide sequence ID" value="NZ_JACHFR010000002.1"/>
</dbReference>
<gene>
    <name evidence="3" type="ORF">DYE49_11575</name>
    <name evidence="2" type="ORF">HNP77_001410</name>
</gene>
<feature type="chain" id="PRO_5036418384" evidence="1">
    <location>
        <begin position="21"/>
        <end position="223"/>
    </location>
</feature>
<dbReference type="Proteomes" id="UP000593591">
    <property type="component" value="Chromosome"/>
</dbReference>
<reference evidence="3 5" key="1">
    <citation type="submission" date="2018-08" db="EMBL/GenBank/DDBJ databases">
        <title>The first complete genome of Treponema rectale (CHPAT), a commensal spirochete of the bovine rectum.</title>
        <authorList>
            <person name="Staton G.J."/>
            <person name="Clegg S.R."/>
            <person name="Carter S.D."/>
            <person name="Radford A.D."/>
            <person name="Darby A."/>
            <person name="Hall N."/>
            <person name="Birtles R.J."/>
            <person name="Evans N.J."/>
        </authorList>
    </citation>
    <scope>NUCLEOTIDE SEQUENCE [LARGE SCALE GENOMIC DNA]</scope>
    <source>
        <strain evidence="3 5">CHPA</strain>
    </source>
</reference>
<reference evidence="2 4" key="2">
    <citation type="submission" date="2020-08" db="EMBL/GenBank/DDBJ databases">
        <title>Genomic Encyclopedia of Type Strains, Phase IV (KMG-IV): sequencing the most valuable type-strain genomes for metagenomic binning, comparative biology and taxonomic classification.</title>
        <authorList>
            <person name="Goeker M."/>
        </authorList>
    </citation>
    <scope>NUCLEOTIDE SEQUENCE [LARGE SCALE GENOMIC DNA]</scope>
    <source>
        <strain evidence="2 4">DSM 103679</strain>
    </source>
</reference>
<proteinExistence type="predicted"/>
<dbReference type="Proteomes" id="UP000578697">
    <property type="component" value="Unassembled WGS sequence"/>
</dbReference>
<dbReference type="AlphaFoldDB" id="A0A840SI02"/>
<dbReference type="EMBL" id="JACHFR010000002">
    <property type="protein sequence ID" value="MBB5219041.1"/>
    <property type="molecule type" value="Genomic_DNA"/>
</dbReference>
<evidence type="ECO:0000313" key="3">
    <source>
        <dbReference type="EMBL" id="QOS41049.1"/>
    </source>
</evidence>
<dbReference type="EMBL" id="CP031517">
    <property type="protein sequence ID" value="QOS41049.1"/>
    <property type="molecule type" value="Genomic_DNA"/>
</dbReference>
<name>A0A840SI02_9SPIR</name>
<accession>A0A840SI02</accession>